<evidence type="ECO:0000313" key="2">
    <source>
        <dbReference type="EnsemblPlants" id="AET2Gv20332400.1"/>
    </source>
</evidence>
<accession>A0A453B176</accession>
<dbReference type="Proteomes" id="UP000015105">
    <property type="component" value="Chromosome 2D"/>
</dbReference>
<reference evidence="2" key="5">
    <citation type="journal article" date="2021" name="G3 (Bethesda)">
        <title>Aegilops tauschii genome assembly Aet v5.0 features greater sequence contiguity and improved annotation.</title>
        <authorList>
            <person name="Wang L."/>
            <person name="Zhu T."/>
            <person name="Rodriguez J.C."/>
            <person name="Deal K.R."/>
            <person name="Dubcovsky J."/>
            <person name="McGuire P.E."/>
            <person name="Lux T."/>
            <person name="Spannagl M."/>
            <person name="Mayer K.F.X."/>
            <person name="Baldrich P."/>
            <person name="Meyers B.C."/>
            <person name="Huo N."/>
            <person name="Gu Y.Q."/>
            <person name="Zhou H."/>
            <person name="Devos K.M."/>
            <person name="Bennetzen J.L."/>
            <person name="Unver T."/>
            <person name="Budak H."/>
            <person name="Gulick P.J."/>
            <person name="Galiba G."/>
            <person name="Kalapos B."/>
            <person name="Nelson D.R."/>
            <person name="Li P."/>
            <person name="You F.M."/>
            <person name="Luo M.C."/>
            <person name="Dvorak J."/>
        </authorList>
    </citation>
    <scope>NUCLEOTIDE SEQUENCE [LARGE SCALE GENOMIC DNA]</scope>
    <source>
        <strain evidence="2">cv. AL8/78</strain>
    </source>
</reference>
<protein>
    <submittedName>
        <fullName evidence="2">Uncharacterized protein</fullName>
    </submittedName>
</protein>
<feature type="compositionally biased region" description="Low complexity" evidence="1">
    <location>
        <begin position="25"/>
        <end position="35"/>
    </location>
</feature>
<proteinExistence type="predicted"/>
<reference evidence="3" key="2">
    <citation type="journal article" date="2017" name="Nat. Plants">
        <title>The Aegilops tauschii genome reveals multiple impacts of transposons.</title>
        <authorList>
            <person name="Zhao G."/>
            <person name="Zou C."/>
            <person name="Li K."/>
            <person name="Wang K."/>
            <person name="Li T."/>
            <person name="Gao L."/>
            <person name="Zhang X."/>
            <person name="Wang H."/>
            <person name="Yang Z."/>
            <person name="Liu X."/>
            <person name="Jiang W."/>
            <person name="Mao L."/>
            <person name="Kong X."/>
            <person name="Jiao Y."/>
            <person name="Jia J."/>
        </authorList>
    </citation>
    <scope>NUCLEOTIDE SEQUENCE [LARGE SCALE GENOMIC DNA]</scope>
    <source>
        <strain evidence="3">cv. AL8/78</strain>
    </source>
</reference>
<reference evidence="2" key="3">
    <citation type="journal article" date="2017" name="Nature">
        <title>Genome sequence of the progenitor of the wheat D genome Aegilops tauschii.</title>
        <authorList>
            <person name="Luo M.C."/>
            <person name="Gu Y.Q."/>
            <person name="Puiu D."/>
            <person name="Wang H."/>
            <person name="Twardziok S.O."/>
            <person name="Deal K.R."/>
            <person name="Huo N."/>
            <person name="Zhu T."/>
            <person name="Wang L."/>
            <person name="Wang Y."/>
            <person name="McGuire P.E."/>
            <person name="Liu S."/>
            <person name="Long H."/>
            <person name="Ramasamy R.K."/>
            <person name="Rodriguez J.C."/>
            <person name="Van S.L."/>
            <person name="Yuan L."/>
            <person name="Wang Z."/>
            <person name="Xia Z."/>
            <person name="Xiao L."/>
            <person name="Anderson O.D."/>
            <person name="Ouyang S."/>
            <person name="Liang Y."/>
            <person name="Zimin A.V."/>
            <person name="Pertea G."/>
            <person name="Qi P."/>
            <person name="Bennetzen J.L."/>
            <person name="Dai X."/>
            <person name="Dawson M.W."/>
            <person name="Muller H.G."/>
            <person name="Kugler K."/>
            <person name="Rivarola-Duarte L."/>
            <person name="Spannagl M."/>
            <person name="Mayer K.F.X."/>
            <person name="Lu F.H."/>
            <person name="Bevan M.W."/>
            <person name="Leroy P."/>
            <person name="Li P."/>
            <person name="You F.M."/>
            <person name="Sun Q."/>
            <person name="Liu Z."/>
            <person name="Lyons E."/>
            <person name="Wicker T."/>
            <person name="Salzberg S.L."/>
            <person name="Devos K.M."/>
            <person name="Dvorak J."/>
        </authorList>
    </citation>
    <scope>NUCLEOTIDE SEQUENCE [LARGE SCALE GENOMIC DNA]</scope>
    <source>
        <strain evidence="2">cv. AL8/78</strain>
    </source>
</reference>
<feature type="region of interest" description="Disordered" evidence="1">
    <location>
        <begin position="23"/>
        <end position="65"/>
    </location>
</feature>
<evidence type="ECO:0000256" key="1">
    <source>
        <dbReference type="SAM" id="MobiDB-lite"/>
    </source>
</evidence>
<name>A0A453B176_AEGTS</name>
<reference evidence="2" key="4">
    <citation type="submission" date="2019-03" db="UniProtKB">
        <authorList>
            <consortium name="EnsemblPlants"/>
        </authorList>
    </citation>
    <scope>IDENTIFICATION</scope>
</reference>
<dbReference type="EnsemblPlants" id="AET2Gv20332400.1">
    <property type="protein sequence ID" value="AET2Gv20332400.1"/>
    <property type="gene ID" value="AET2Gv20332400"/>
</dbReference>
<keyword evidence="3" id="KW-1185">Reference proteome</keyword>
<evidence type="ECO:0000313" key="3">
    <source>
        <dbReference type="Proteomes" id="UP000015105"/>
    </source>
</evidence>
<feature type="compositionally biased region" description="Pro residues" evidence="1">
    <location>
        <begin position="45"/>
        <end position="59"/>
    </location>
</feature>
<dbReference type="AlphaFoldDB" id="A0A453B176"/>
<organism evidence="2 3">
    <name type="scientific">Aegilops tauschii subsp. strangulata</name>
    <name type="common">Goatgrass</name>
    <dbReference type="NCBI Taxonomy" id="200361"/>
    <lineage>
        <taxon>Eukaryota</taxon>
        <taxon>Viridiplantae</taxon>
        <taxon>Streptophyta</taxon>
        <taxon>Embryophyta</taxon>
        <taxon>Tracheophyta</taxon>
        <taxon>Spermatophyta</taxon>
        <taxon>Magnoliopsida</taxon>
        <taxon>Liliopsida</taxon>
        <taxon>Poales</taxon>
        <taxon>Poaceae</taxon>
        <taxon>BOP clade</taxon>
        <taxon>Pooideae</taxon>
        <taxon>Triticodae</taxon>
        <taxon>Triticeae</taxon>
        <taxon>Triticinae</taxon>
        <taxon>Aegilops</taxon>
    </lineage>
</organism>
<reference evidence="3" key="1">
    <citation type="journal article" date="2014" name="Science">
        <title>Ancient hybridizations among the ancestral genomes of bread wheat.</title>
        <authorList>
            <consortium name="International Wheat Genome Sequencing Consortium,"/>
            <person name="Marcussen T."/>
            <person name="Sandve S.R."/>
            <person name="Heier L."/>
            <person name="Spannagl M."/>
            <person name="Pfeifer M."/>
            <person name="Jakobsen K.S."/>
            <person name="Wulff B.B."/>
            <person name="Steuernagel B."/>
            <person name="Mayer K.F."/>
            <person name="Olsen O.A."/>
        </authorList>
    </citation>
    <scope>NUCLEOTIDE SEQUENCE [LARGE SCALE GENOMIC DNA]</scope>
    <source>
        <strain evidence="3">cv. AL8/78</strain>
    </source>
</reference>
<dbReference type="Gramene" id="AET2Gv20332400.1">
    <property type="protein sequence ID" value="AET2Gv20332400.1"/>
    <property type="gene ID" value="AET2Gv20332400"/>
</dbReference>
<sequence>SPLAVIITIHPLPFPKIWPFSEHISSTPTPQTSHTPTRRRSSPLQWPPLPPPAAAPNPNPSRSLFPQPASMAALHVFLLLLVFGGGGSGARGDDVSALLEFKKGISDRR</sequence>